<proteinExistence type="predicted"/>
<dbReference type="RefSeq" id="XP_013959212.1">
    <property type="nucleotide sequence ID" value="XM_014103737.1"/>
</dbReference>
<dbReference type="InParanoid" id="G9MLC7"/>
<dbReference type="AlphaFoldDB" id="G9MLC7"/>
<sequence length="55" mass="6111">MMSFKPPSVEAWMSGSDALARRHYLALCSVAVAVRRITLCPIRTASSYEQELGRP</sequence>
<comment type="caution">
    <text evidence="1">The sequence shown here is derived from an EMBL/GenBank/DDBJ whole genome shotgun (WGS) entry which is preliminary data.</text>
</comment>
<dbReference type="GeneID" id="25799008"/>
<dbReference type="EMBL" id="ABDF02000004">
    <property type="protein sequence ID" value="EHK25017.1"/>
    <property type="molecule type" value="Genomic_DNA"/>
</dbReference>
<keyword evidence="2" id="KW-1185">Reference proteome</keyword>
<accession>G9MLC7</accession>
<organism evidence="1 2">
    <name type="scientific">Hypocrea virens (strain Gv29-8 / FGSC 10586)</name>
    <name type="common">Gliocladium virens</name>
    <name type="synonym">Trichoderma virens</name>
    <dbReference type="NCBI Taxonomy" id="413071"/>
    <lineage>
        <taxon>Eukaryota</taxon>
        <taxon>Fungi</taxon>
        <taxon>Dikarya</taxon>
        <taxon>Ascomycota</taxon>
        <taxon>Pezizomycotina</taxon>
        <taxon>Sordariomycetes</taxon>
        <taxon>Hypocreomycetidae</taxon>
        <taxon>Hypocreales</taxon>
        <taxon>Hypocreaceae</taxon>
        <taxon>Trichoderma</taxon>
    </lineage>
</organism>
<evidence type="ECO:0000313" key="1">
    <source>
        <dbReference type="EMBL" id="EHK25017.1"/>
    </source>
</evidence>
<dbReference type="Proteomes" id="UP000007115">
    <property type="component" value="Unassembled WGS sequence"/>
</dbReference>
<reference evidence="1 2" key="1">
    <citation type="journal article" date="2011" name="Genome Biol.">
        <title>Comparative genome sequence analysis underscores mycoparasitism as the ancestral life style of Trichoderma.</title>
        <authorList>
            <person name="Kubicek C.P."/>
            <person name="Herrera-Estrella A."/>
            <person name="Seidl-Seiboth V."/>
            <person name="Martinez D.A."/>
            <person name="Druzhinina I.S."/>
            <person name="Thon M."/>
            <person name="Zeilinger S."/>
            <person name="Casas-Flores S."/>
            <person name="Horwitz B.A."/>
            <person name="Mukherjee P.K."/>
            <person name="Mukherjee M."/>
            <person name="Kredics L."/>
            <person name="Alcaraz L.D."/>
            <person name="Aerts A."/>
            <person name="Antal Z."/>
            <person name="Atanasova L."/>
            <person name="Cervantes-Badillo M.G."/>
            <person name="Challacombe J."/>
            <person name="Chertkov O."/>
            <person name="McCluskey K."/>
            <person name="Coulpier F."/>
            <person name="Deshpande N."/>
            <person name="von Doehren H."/>
            <person name="Ebbole D.J."/>
            <person name="Esquivel-Naranjo E.U."/>
            <person name="Fekete E."/>
            <person name="Flipphi M."/>
            <person name="Glaser F."/>
            <person name="Gomez-Rodriguez E.Y."/>
            <person name="Gruber S."/>
            <person name="Han C."/>
            <person name="Henrissat B."/>
            <person name="Hermosa R."/>
            <person name="Hernandez-Onate M."/>
            <person name="Karaffa L."/>
            <person name="Kosti I."/>
            <person name="Le Crom S."/>
            <person name="Lindquist E."/>
            <person name="Lucas S."/>
            <person name="Luebeck M."/>
            <person name="Luebeck P.S."/>
            <person name="Margeot A."/>
            <person name="Metz B."/>
            <person name="Misra M."/>
            <person name="Nevalainen H."/>
            <person name="Omann M."/>
            <person name="Packer N."/>
            <person name="Perrone G."/>
            <person name="Uresti-Rivera E.E."/>
            <person name="Salamov A."/>
            <person name="Schmoll M."/>
            <person name="Seiboth B."/>
            <person name="Shapiro H."/>
            <person name="Sukno S."/>
            <person name="Tamayo-Ramos J.A."/>
            <person name="Tisch D."/>
            <person name="Wiest A."/>
            <person name="Wilkinson H.H."/>
            <person name="Zhang M."/>
            <person name="Coutinho P.M."/>
            <person name="Kenerley C.M."/>
            <person name="Monte E."/>
            <person name="Baker S.E."/>
            <person name="Grigoriev I.V."/>
        </authorList>
    </citation>
    <scope>NUCLEOTIDE SEQUENCE [LARGE SCALE GENOMIC DNA]</scope>
    <source>
        <strain evidence="2">Gv29-8 / FGSC 10586</strain>
    </source>
</reference>
<evidence type="ECO:0000313" key="2">
    <source>
        <dbReference type="Proteomes" id="UP000007115"/>
    </source>
</evidence>
<gene>
    <name evidence="1" type="ORF">TRIVIDRAFT_91696</name>
</gene>
<dbReference type="VEuPathDB" id="FungiDB:TRIVIDRAFT_91696"/>
<dbReference type="HOGENOM" id="CLU_3032652_0_0_1"/>
<protein>
    <submittedName>
        <fullName evidence="1">Uncharacterized protein</fullName>
    </submittedName>
</protein>
<name>G9MLC7_HYPVG</name>